<dbReference type="InterPro" id="IPR045864">
    <property type="entry name" value="aa-tRNA-synth_II/BPL/LPL"/>
</dbReference>
<dbReference type="InterPro" id="IPR004143">
    <property type="entry name" value="BPL_LPL_catalytic"/>
</dbReference>
<dbReference type="CDD" id="cd16442">
    <property type="entry name" value="BPL"/>
    <property type="match status" value="1"/>
</dbReference>
<dbReference type="OrthoDB" id="9807064at2"/>
<dbReference type="GO" id="GO:0005737">
    <property type="term" value="C:cytoplasm"/>
    <property type="evidence" value="ECO:0007669"/>
    <property type="project" value="TreeGrafter"/>
</dbReference>
<evidence type="ECO:0000313" key="8">
    <source>
        <dbReference type="Proteomes" id="UP000003987"/>
    </source>
</evidence>
<keyword evidence="1 7" id="KW-0436">Ligase</keyword>
<dbReference type="GO" id="GO:0009249">
    <property type="term" value="P:protein lipoylation"/>
    <property type="evidence" value="ECO:0007669"/>
    <property type="project" value="UniProtKB-ARBA"/>
</dbReference>
<evidence type="ECO:0000259" key="6">
    <source>
        <dbReference type="PROSITE" id="PS51733"/>
    </source>
</evidence>
<dbReference type="GO" id="GO:0004077">
    <property type="term" value="F:biotin--[biotin carboxyl-carrier protein] ligase activity"/>
    <property type="evidence" value="ECO:0007669"/>
    <property type="project" value="UniProtKB-EC"/>
</dbReference>
<name>C7XW95_9LACO</name>
<dbReference type="HOGENOM" id="CLU_051096_3_2_9"/>
<dbReference type="SUPFAM" id="SSF55681">
    <property type="entry name" value="Class II aaRS and biotin synthetases"/>
    <property type="match status" value="1"/>
</dbReference>
<evidence type="ECO:0000256" key="5">
    <source>
        <dbReference type="ARBA" id="ARBA00024227"/>
    </source>
</evidence>
<dbReference type="Gene3D" id="3.30.930.10">
    <property type="entry name" value="Bira Bifunctional Protein, Domain 2"/>
    <property type="match status" value="1"/>
</dbReference>
<dbReference type="SUPFAM" id="SSF50037">
    <property type="entry name" value="C-terminal domain of transcriptional repressors"/>
    <property type="match status" value="1"/>
</dbReference>
<protein>
    <recommendedName>
        <fullName evidence="5">biotin--[biotin carboxyl-carrier protein] ligase</fullName>
        <ecNumber evidence="5">6.3.4.15</ecNumber>
    </recommendedName>
</protein>
<dbReference type="PANTHER" id="PTHR12835">
    <property type="entry name" value="BIOTIN PROTEIN LIGASE"/>
    <property type="match status" value="1"/>
</dbReference>
<gene>
    <name evidence="7" type="ORF">HMPREF0501_01160</name>
</gene>
<dbReference type="InterPro" id="IPR003142">
    <property type="entry name" value="BPL_C"/>
</dbReference>
<evidence type="ECO:0000256" key="4">
    <source>
        <dbReference type="ARBA" id="ARBA00023267"/>
    </source>
</evidence>
<feature type="domain" description="BPL/LPL catalytic" evidence="6">
    <location>
        <begin position="19"/>
        <end position="204"/>
    </location>
</feature>
<dbReference type="GO" id="GO:0016740">
    <property type="term" value="F:transferase activity"/>
    <property type="evidence" value="ECO:0007669"/>
    <property type="project" value="UniProtKB-ARBA"/>
</dbReference>
<dbReference type="Pfam" id="PF02237">
    <property type="entry name" value="BPL_C"/>
    <property type="match status" value="1"/>
</dbReference>
<dbReference type="Gene3D" id="2.30.30.100">
    <property type="match status" value="1"/>
</dbReference>
<dbReference type="InterPro" id="IPR008988">
    <property type="entry name" value="Transcriptional_repressor_C"/>
</dbReference>
<dbReference type="EMBL" id="GG698804">
    <property type="protein sequence ID" value="EEU30155.1"/>
    <property type="molecule type" value="Genomic_DNA"/>
</dbReference>
<accession>C7XW95</accession>
<dbReference type="PANTHER" id="PTHR12835:SF5">
    <property type="entry name" value="BIOTIN--PROTEIN LIGASE"/>
    <property type="match status" value="1"/>
</dbReference>
<dbReference type="PROSITE" id="PS51733">
    <property type="entry name" value="BPL_LPL_CATALYTIC"/>
    <property type="match status" value="1"/>
</dbReference>
<keyword evidence="4" id="KW-0092">Biotin</keyword>
<keyword evidence="2" id="KW-0547">Nucleotide-binding</keyword>
<proteinExistence type="predicted"/>
<dbReference type="eggNOG" id="COG0340">
    <property type="taxonomic scope" value="Bacteria"/>
</dbReference>
<evidence type="ECO:0000313" key="7">
    <source>
        <dbReference type="EMBL" id="EEU30155.1"/>
    </source>
</evidence>
<dbReference type="STRING" id="575594.HMPREF0501_01160"/>
<dbReference type="Pfam" id="PF03099">
    <property type="entry name" value="BPL_LplA_LipB"/>
    <property type="match status" value="1"/>
</dbReference>
<keyword evidence="3" id="KW-0067">ATP-binding</keyword>
<dbReference type="NCBIfam" id="TIGR00121">
    <property type="entry name" value="birA_ligase"/>
    <property type="match status" value="1"/>
</dbReference>
<evidence type="ECO:0000256" key="1">
    <source>
        <dbReference type="ARBA" id="ARBA00022598"/>
    </source>
</evidence>
<dbReference type="InterPro" id="IPR004408">
    <property type="entry name" value="Biotin_CoA_COase_ligase"/>
</dbReference>
<evidence type="ECO:0000256" key="3">
    <source>
        <dbReference type="ARBA" id="ARBA00022840"/>
    </source>
</evidence>
<dbReference type="EC" id="6.3.4.15" evidence="5"/>
<dbReference type="GO" id="GO:0005524">
    <property type="term" value="F:ATP binding"/>
    <property type="evidence" value="ECO:0007669"/>
    <property type="project" value="UniProtKB-KW"/>
</dbReference>
<evidence type="ECO:0000256" key="2">
    <source>
        <dbReference type="ARBA" id="ARBA00022741"/>
    </source>
</evidence>
<dbReference type="AlphaFoldDB" id="C7XW95"/>
<organism evidence="7 8">
    <name type="scientific">Limosilactobacillus coleohominis 101-4-CHN</name>
    <dbReference type="NCBI Taxonomy" id="575594"/>
    <lineage>
        <taxon>Bacteria</taxon>
        <taxon>Bacillati</taxon>
        <taxon>Bacillota</taxon>
        <taxon>Bacilli</taxon>
        <taxon>Lactobacillales</taxon>
        <taxon>Lactobacillaceae</taxon>
        <taxon>Limosilactobacillus</taxon>
    </lineage>
</organism>
<keyword evidence="8" id="KW-1185">Reference proteome</keyword>
<reference evidence="7 8" key="1">
    <citation type="submission" date="2009-06" db="EMBL/GenBank/DDBJ databases">
        <title>The Genome Sequence of Lactobacillus coleohominis strain 101-4-CHN.</title>
        <authorList>
            <consortium name="The Broad Institute Genome Sequencing Platform"/>
            <person name="Ward D."/>
            <person name="Young S.K."/>
            <person name="Zeng Q."/>
            <person name="Koehrsen M."/>
            <person name="Alvarado L."/>
            <person name="Berlin A."/>
            <person name="Borenstein D."/>
            <person name="Chen Z."/>
            <person name="Engels R."/>
            <person name="Freedman E."/>
            <person name="Gellesch M."/>
            <person name="Goldberg J."/>
            <person name="Griggs A."/>
            <person name="Gujja S."/>
            <person name="Heiman D."/>
            <person name="Hepburn T."/>
            <person name="Howarth C."/>
            <person name="Jen D."/>
            <person name="Larson L."/>
            <person name="Lewis B."/>
            <person name="Mehta T."/>
            <person name="Park D."/>
            <person name="Pearson M."/>
            <person name="Roberts A."/>
            <person name="Saif S."/>
            <person name="Shea T."/>
            <person name="Shenoy N."/>
            <person name="Sisk P."/>
            <person name="Stolte C."/>
            <person name="Sykes S."/>
            <person name="Walk T."/>
            <person name="White J."/>
            <person name="Yandava C."/>
            <person name="Liu Y."/>
            <person name="Xu Q."/>
            <person name="Lander E."/>
            <person name="Nusbaum C."/>
            <person name="Galagan J."/>
            <person name="Birren B."/>
        </authorList>
    </citation>
    <scope>NUCLEOTIDE SEQUENCE [LARGE SCALE GENOMIC DNA]</scope>
    <source>
        <strain evidence="7 8">101-4-CHN</strain>
    </source>
</reference>
<dbReference type="Proteomes" id="UP000003987">
    <property type="component" value="Unassembled WGS sequence"/>
</dbReference>
<sequence>MEFYFIFHNNKEREMKLEEEVIKQFLGDDFPGNVYVQEQVDSTQNVAKRLDDQRPTAVLAEMQTTGYGKEKRSFYSPQNSGLYLSVLLPQIITDELPHAGLFTTGLAVAITQVLEKFYPTKRFMVKWVNDILLNKKKVAGILVESILEGQSAKWIVGLGINLTTANFPAQLQAKAGSIAQQEVDRNRLAADIIKAVWKTKLTYQTKQFINEYQQRLILMNQEVTLQLADGTVTGVVKGIAKDGELIVQQPSGMKVISAGEVVKVNY</sequence>